<dbReference type="Proteomes" id="UP001652660">
    <property type="component" value="Chromosome 2e"/>
</dbReference>
<dbReference type="RefSeq" id="XP_071933792.1">
    <property type="nucleotide sequence ID" value="XM_072077691.1"/>
</dbReference>
<evidence type="ECO:0000313" key="1">
    <source>
        <dbReference type="Proteomes" id="UP001652660"/>
    </source>
</evidence>
<evidence type="ECO:0000313" key="2">
    <source>
        <dbReference type="RefSeq" id="XP_071933790.1"/>
    </source>
</evidence>
<dbReference type="GeneID" id="140036325"/>
<proteinExistence type="predicted"/>
<name>A0ABM4WPS7_COFAR</name>
<organism evidence="1 2">
    <name type="scientific">Coffea arabica</name>
    <name type="common">Arabian coffee</name>
    <dbReference type="NCBI Taxonomy" id="13443"/>
    <lineage>
        <taxon>Eukaryota</taxon>
        <taxon>Viridiplantae</taxon>
        <taxon>Streptophyta</taxon>
        <taxon>Embryophyta</taxon>
        <taxon>Tracheophyta</taxon>
        <taxon>Spermatophyta</taxon>
        <taxon>Magnoliopsida</taxon>
        <taxon>eudicotyledons</taxon>
        <taxon>Gunneridae</taxon>
        <taxon>Pentapetalae</taxon>
        <taxon>asterids</taxon>
        <taxon>lamiids</taxon>
        <taxon>Gentianales</taxon>
        <taxon>Rubiaceae</taxon>
        <taxon>Ixoroideae</taxon>
        <taxon>Gardenieae complex</taxon>
        <taxon>Bertiereae - Coffeeae clade</taxon>
        <taxon>Coffeeae</taxon>
        <taxon>Coffea</taxon>
    </lineage>
</organism>
<evidence type="ECO:0000313" key="3">
    <source>
        <dbReference type="RefSeq" id="XP_071933792.1"/>
    </source>
</evidence>
<reference evidence="2 3" key="1">
    <citation type="submission" date="2025-05" db="UniProtKB">
        <authorList>
            <consortium name="RefSeq"/>
        </authorList>
    </citation>
    <scope>IDENTIFICATION</scope>
    <source>
        <tissue evidence="2 3">Leaves</tissue>
    </source>
</reference>
<protein>
    <submittedName>
        <fullName evidence="2 3">Uncharacterized mitochondrial protein AtMg00810-like</fullName>
    </submittedName>
</protein>
<sequence length="201" mass="23167">MDLLSAIRFYLLLKVVVKNIKDAFLNDDLIDEVYMWPPLGFPHYSHKTAISAILLLLYVDDLVGIQQLKHSPSQQFEMEDHGSLNYFLGLEVSLDTNGYHFSQSKYTFDLLDLASLLDSETTSTQLKANTHLTLDGTLLDKFMQYHQLVGSLVYLIVNRPDIAYTIHIDPLMPSSSDWGDFDEYYDEVESNRPRKSEMIDY</sequence>
<keyword evidence="1" id="KW-1185">Reference proteome</keyword>
<gene>
    <name evidence="2" type="primary">LOC140036325</name>
    <name evidence="3" type="synonym">LOC140036328</name>
</gene>
<accession>A0ABM4WPS7</accession>
<dbReference type="RefSeq" id="XP_071933790.1">
    <property type="nucleotide sequence ID" value="XM_072077689.1"/>
</dbReference>